<organism evidence="2 3">
    <name type="scientific">Saxophila tyrrhenica</name>
    <dbReference type="NCBI Taxonomy" id="1690608"/>
    <lineage>
        <taxon>Eukaryota</taxon>
        <taxon>Fungi</taxon>
        <taxon>Dikarya</taxon>
        <taxon>Ascomycota</taxon>
        <taxon>Pezizomycotina</taxon>
        <taxon>Dothideomycetes</taxon>
        <taxon>Dothideomycetidae</taxon>
        <taxon>Mycosphaerellales</taxon>
        <taxon>Extremaceae</taxon>
        <taxon>Saxophila</taxon>
    </lineage>
</organism>
<evidence type="ECO:0000313" key="3">
    <source>
        <dbReference type="Proteomes" id="UP001337655"/>
    </source>
</evidence>
<dbReference type="RefSeq" id="XP_064654706.1">
    <property type="nucleotide sequence ID" value="XM_064806890.1"/>
</dbReference>
<feature type="compositionally biased region" description="Basic and acidic residues" evidence="1">
    <location>
        <begin position="85"/>
        <end position="100"/>
    </location>
</feature>
<dbReference type="AlphaFoldDB" id="A0AAV9NXK4"/>
<feature type="compositionally biased region" description="Basic and acidic residues" evidence="1">
    <location>
        <begin position="136"/>
        <end position="150"/>
    </location>
</feature>
<dbReference type="Proteomes" id="UP001337655">
    <property type="component" value="Unassembled WGS sequence"/>
</dbReference>
<gene>
    <name evidence="2" type="ORF">LTR77_009664</name>
</gene>
<keyword evidence="3" id="KW-1185">Reference proteome</keyword>
<reference evidence="2 3" key="1">
    <citation type="submission" date="2023-08" db="EMBL/GenBank/DDBJ databases">
        <title>Black Yeasts Isolated from many extreme environments.</title>
        <authorList>
            <person name="Coleine C."/>
            <person name="Stajich J.E."/>
            <person name="Selbmann L."/>
        </authorList>
    </citation>
    <scope>NUCLEOTIDE SEQUENCE [LARGE SCALE GENOMIC DNA]</scope>
    <source>
        <strain evidence="2 3">CCFEE 5935</strain>
    </source>
</reference>
<comment type="caution">
    <text evidence="2">The sequence shown here is derived from an EMBL/GenBank/DDBJ whole genome shotgun (WGS) entry which is preliminary data.</text>
</comment>
<feature type="compositionally biased region" description="Basic residues" evidence="1">
    <location>
        <begin position="151"/>
        <end position="160"/>
    </location>
</feature>
<accession>A0AAV9NXK4</accession>
<evidence type="ECO:0000313" key="2">
    <source>
        <dbReference type="EMBL" id="KAK5164458.1"/>
    </source>
</evidence>
<dbReference type="EMBL" id="JAVRRT010000019">
    <property type="protein sequence ID" value="KAK5164458.1"/>
    <property type="molecule type" value="Genomic_DNA"/>
</dbReference>
<evidence type="ECO:0008006" key="4">
    <source>
        <dbReference type="Google" id="ProtNLM"/>
    </source>
</evidence>
<feature type="compositionally biased region" description="Basic residues" evidence="1">
    <location>
        <begin position="182"/>
        <end position="192"/>
    </location>
</feature>
<dbReference type="GeneID" id="89930994"/>
<evidence type="ECO:0000256" key="1">
    <source>
        <dbReference type="SAM" id="MobiDB-lite"/>
    </source>
</evidence>
<feature type="region of interest" description="Disordered" evidence="1">
    <location>
        <begin position="1"/>
        <end position="192"/>
    </location>
</feature>
<protein>
    <recommendedName>
        <fullName evidence="4">Ribosome biogenesis regulatory protein</fullName>
    </recommendedName>
</protein>
<proteinExistence type="predicted"/>
<name>A0AAV9NXK4_9PEZI</name>
<sequence length="192" mass="21462">MALPVPKNVKEDKRQSSQDPEEPSSQANVNTTAHDMEEEYHTSSSEQENPEDLEFNTSLQPRAPLLPAEVLKPLPSPTRSLQDIPLERMTRKQKRAERNRSRQAKKAVWDQLRAEAKGSGVLEAGKVAQLKRGAGKSKEKVRSGRVEKAGGKKTKAKSKVSGRQEMLEDRKRQIRSTGEGRKGKRAKTGSKR</sequence>